<dbReference type="Gene3D" id="3.80.10.10">
    <property type="entry name" value="Ribonuclease Inhibitor"/>
    <property type="match status" value="1"/>
</dbReference>
<dbReference type="Proteomes" id="UP001642464">
    <property type="component" value="Unassembled WGS sequence"/>
</dbReference>
<organism evidence="3 4">
    <name type="scientific">Durusdinium trenchii</name>
    <dbReference type="NCBI Taxonomy" id="1381693"/>
    <lineage>
        <taxon>Eukaryota</taxon>
        <taxon>Sar</taxon>
        <taxon>Alveolata</taxon>
        <taxon>Dinophyceae</taxon>
        <taxon>Suessiales</taxon>
        <taxon>Symbiodiniaceae</taxon>
        <taxon>Durusdinium</taxon>
    </lineage>
</organism>
<keyword evidence="4" id="KW-1185">Reference proteome</keyword>
<evidence type="ECO:0000259" key="2">
    <source>
        <dbReference type="Pfam" id="PF00646"/>
    </source>
</evidence>
<dbReference type="EMBL" id="CAXAMM010008813">
    <property type="protein sequence ID" value="CAK9018519.1"/>
    <property type="molecule type" value="Genomic_DNA"/>
</dbReference>
<gene>
    <name evidence="3" type="ORF">SCF082_LOCUS14127</name>
</gene>
<accession>A0ABP0JWZ9</accession>
<dbReference type="SUPFAM" id="SSF81383">
    <property type="entry name" value="F-box domain"/>
    <property type="match status" value="1"/>
</dbReference>
<dbReference type="InterPro" id="IPR032675">
    <property type="entry name" value="LRR_dom_sf"/>
</dbReference>
<sequence length="379" mass="42148">MNRCPLDALCNCLAFSPLHERLRCASLARRWHEAVIEPSLWAQLVPEPEDLACLSSLLKRFGGSVRFLKIASHGPFRLSTSLNLEQLSKCSQLEELYLGGFRGRDLESFCQTSCQIDSLRALTIECDPYFNLGSFSHNTGAHMASLPAAWLSSFPNLERLVCDYLKLETNELPEACDSDSTSEPEEILWEVGEERAGEYLPGQGLQGGQGSPGAVRQADSEVPESADRAERSEGLEVTGNALLDAEHRTGSERLELPAAAVRREKARGSSLGEAGCDGHTKSQHCFGEDEQEELKVEVVKDDTGSPWAHLTVLPPSFVVRPMCLQVPRPFPHFNPLRWQSNTYPFCSTSKDIKRRQNFRTCPATWRLISLKLPEVPHLS</sequence>
<evidence type="ECO:0000313" key="4">
    <source>
        <dbReference type="Proteomes" id="UP001642464"/>
    </source>
</evidence>
<dbReference type="Pfam" id="PF00646">
    <property type="entry name" value="F-box"/>
    <property type="match status" value="1"/>
</dbReference>
<feature type="region of interest" description="Disordered" evidence="1">
    <location>
        <begin position="199"/>
        <end position="234"/>
    </location>
</feature>
<name>A0ABP0JWZ9_9DINO</name>
<reference evidence="3 4" key="1">
    <citation type="submission" date="2024-02" db="EMBL/GenBank/DDBJ databases">
        <authorList>
            <person name="Chen Y."/>
            <person name="Shah S."/>
            <person name="Dougan E. K."/>
            <person name="Thang M."/>
            <person name="Chan C."/>
        </authorList>
    </citation>
    <scope>NUCLEOTIDE SEQUENCE [LARGE SCALE GENOMIC DNA]</scope>
</reference>
<feature type="compositionally biased region" description="Basic and acidic residues" evidence="1">
    <location>
        <begin position="225"/>
        <end position="234"/>
    </location>
</feature>
<evidence type="ECO:0000313" key="3">
    <source>
        <dbReference type="EMBL" id="CAK9018519.1"/>
    </source>
</evidence>
<dbReference type="SUPFAM" id="SSF52047">
    <property type="entry name" value="RNI-like"/>
    <property type="match status" value="1"/>
</dbReference>
<comment type="caution">
    <text evidence="3">The sequence shown here is derived from an EMBL/GenBank/DDBJ whole genome shotgun (WGS) entry which is preliminary data.</text>
</comment>
<dbReference type="InterPro" id="IPR001810">
    <property type="entry name" value="F-box_dom"/>
</dbReference>
<feature type="domain" description="F-box" evidence="2">
    <location>
        <begin position="3"/>
        <end position="41"/>
    </location>
</feature>
<evidence type="ECO:0000256" key="1">
    <source>
        <dbReference type="SAM" id="MobiDB-lite"/>
    </source>
</evidence>
<dbReference type="InterPro" id="IPR036047">
    <property type="entry name" value="F-box-like_dom_sf"/>
</dbReference>
<protein>
    <submittedName>
        <fullName evidence="3">F-box domain-containing protein</fullName>
    </submittedName>
</protein>
<proteinExistence type="predicted"/>